<evidence type="ECO:0008006" key="4">
    <source>
        <dbReference type="Google" id="ProtNLM"/>
    </source>
</evidence>
<dbReference type="eggNOG" id="ENOG502Z9PH">
    <property type="taxonomic scope" value="Bacteria"/>
</dbReference>
<feature type="coiled-coil region" evidence="1">
    <location>
        <begin position="147"/>
        <end position="174"/>
    </location>
</feature>
<reference evidence="3" key="1">
    <citation type="journal article" date="2013" name="Proc. Natl. Acad. Sci. U.S.A.">
        <title>Improving the coverage of the cyanobacterial phylum using diversity-driven genome sequencing.</title>
        <authorList>
            <person name="Shih P.M."/>
            <person name="Wu D."/>
            <person name="Latifi A."/>
            <person name="Axen S.D."/>
            <person name="Fewer D.P."/>
            <person name="Talla E."/>
            <person name="Calteau A."/>
            <person name="Cai F."/>
            <person name="Tandeau de Marsac N."/>
            <person name="Rippka R."/>
            <person name="Herdman M."/>
            <person name="Sivonen K."/>
            <person name="Coursin T."/>
            <person name="Laurent T."/>
            <person name="Goodwin L."/>
            <person name="Nolan M."/>
            <person name="Davenport K.W."/>
            <person name="Han C.S."/>
            <person name="Rubin E.M."/>
            <person name="Eisen J.A."/>
            <person name="Woyke T."/>
            <person name="Gugger M."/>
            <person name="Kerfeld C.A."/>
        </authorList>
    </citation>
    <scope>NUCLEOTIDE SEQUENCE [LARGE SCALE GENOMIC DNA]</scope>
    <source>
        <strain evidence="3">ATCC 29371 / PCC 7437</strain>
    </source>
</reference>
<dbReference type="Proteomes" id="UP000010473">
    <property type="component" value="Chromosome"/>
</dbReference>
<name>K9XW51_STAC7</name>
<evidence type="ECO:0000256" key="1">
    <source>
        <dbReference type="SAM" id="Coils"/>
    </source>
</evidence>
<sequence>MSESTKEKIITNLRQAKQTGELKTEKIKEIIRTAITETTTELKTGRSEILTLFQDAIAAVKEIFQEKGGELKEEIAASLEGAIEAVSSSKRENIAKTQTEIQNLQTQVEVEQEQLQQEIDGALVEVKNQGQTESDKLKLAIESAVENVRNSEEVAILQKRYAQLKAQLAIVQANLASRYGEQYEEVKHYLDEAKTWYEKAKEDPELFTGKVDQKKIEFEQKLGQAGSAASQKEQQIKTLLKELWHSISDIFHTRQK</sequence>
<gene>
    <name evidence="2" type="ordered locus">Sta7437_3256</name>
</gene>
<dbReference type="OrthoDB" id="508829at2"/>
<feature type="coiled-coil region" evidence="1">
    <location>
        <begin position="87"/>
        <end position="121"/>
    </location>
</feature>
<dbReference type="PATRIC" id="fig|111780.3.peg.3377"/>
<dbReference type="SUPFAM" id="SSF58113">
    <property type="entry name" value="Apolipoprotein A-I"/>
    <property type="match status" value="1"/>
</dbReference>
<protein>
    <recommendedName>
        <fullName evidence="4">Histidine kinase</fullName>
    </recommendedName>
</protein>
<organism evidence="2 3">
    <name type="scientific">Stanieria cyanosphaera (strain ATCC 29371 / PCC 7437)</name>
    <dbReference type="NCBI Taxonomy" id="111780"/>
    <lineage>
        <taxon>Bacteria</taxon>
        <taxon>Bacillati</taxon>
        <taxon>Cyanobacteriota</taxon>
        <taxon>Cyanophyceae</taxon>
        <taxon>Pleurocapsales</taxon>
        <taxon>Dermocarpellaceae</taxon>
        <taxon>Stanieria</taxon>
    </lineage>
</organism>
<dbReference type="KEGG" id="scs:Sta7437_3256"/>
<keyword evidence="1" id="KW-0175">Coiled coil</keyword>
<dbReference type="EMBL" id="CP003653">
    <property type="protein sequence ID" value="AFZ36763.1"/>
    <property type="molecule type" value="Genomic_DNA"/>
</dbReference>
<evidence type="ECO:0000313" key="3">
    <source>
        <dbReference type="Proteomes" id="UP000010473"/>
    </source>
</evidence>
<dbReference type="HOGENOM" id="CLU_074530_0_0_3"/>
<keyword evidence="3" id="KW-1185">Reference proteome</keyword>
<dbReference type="RefSeq" id="WP_015194425.1">
    <property type="nucleotide sequence ID" value="NC_019748.1"/>
</dbReference>
<proteinExistence type="predicted"/>
<accession>K9XW51</accession>
<dbReference type="AlphaFoldDB" id="K9XW51"/>
<evidence type="ECO:0000313" key="2">
    <source>
        <dbReference type="EMBL" id="AFZ36763.1"/>
    </source>
</evidence>